<dbReference type="InterPro" id="IPR027417">
    <property type="entry name" value="P-loop_NTPase"/>
</dbReference>
<evidence type="ECO:0000313" key="3">
    <source>
        <dbReference type="Proteomes" id="UP000663873"/>
    </source>
</evidence>
<dbReference type="InterPro" id="IPR041677">
    <property type="entry name" value="DNA2/NAM7_AAA_11"/>
</dbReference>
<dbReference type="InterPro" id="IPR045055">
    <property type="entry name" value="DNA2/NAM7-like"/>
</dbReference>
<dbReference type="Gene3D" id="3.40.50.300">
    <property type="entry name" value="P-loop containing nucleotide triphosphate hydrolases"/>
    <property type="match status" value="1"/>
</dbReference>
<dbReference type="GO" id="GO:0031048">
    <property type="term" value="P:regulatory ncRNA-mediated heterochromatin formation"/>
    <property type="evidence" value="ECO:0007669"/>
    <property type="project" value="TreeGrafter"/>
</dbReference>
<dbReference type="AlphaFoldDB" id="A0A821JE56"/>
<accession>A0A821JE56</accession>
<keyword evidence="3" id="KW-1185">Reference proteome</keyword>
<organism evidence="2 3">
    <name type="scientific">Rotaria socialis</name>
    <dbReference type="NCBI Taxonomy" id="392032"/>
    <lineage>
        <taxon>Eukaryota</taxon>
        <taxon>Metazoa</taxon>
        <taxon>Spiralia</taxon>
        <taxon>Gnathifera</taxon>
        <taxon>Rotifera</taxon>
        <taxon>Eurotatoria</taxon>
        <taxon>Bdelloidea</taxon>
        <taxon>Philodinida</taxon>
        <taxon>Philodinidae</taxon>
        <taxon>Rotaria</taxon>
    </lineage>
</organism>
<dbReference type="PANTHER" id="PTHR10887">
    <property type="entry name" value="DNA2/NAM7 HELICASE FAMILY"/>
    <property type="match status" value="1"/>
</dbReference>
<sequence length="187" mass="22205">RRRLIKYIIQNPTTLDDQTVKQIGSDLWQLQMLERYDLYRYWLLKYQQYLHYSVREARHAYNQAASALAEYYQEEDYYILKDSIIVAMTTTCAAKYHDVLEKLQSKIVIVEEAAAIFEAHIITALSTKCEHLILIGDHVQLRPSPSVYKLAHKYQMDVSLFERFIKNNFPNVRLNMQSNFLLFNQQC</sequence>
<gene>
    <name evidence="2" type="ORF">UJA718_LOCUS37034</name>
</gene>
<dbReference type="PANTHER" id="PTHR10887:SF341">
    <property type="entry name" value="NFX1-TYPE ZINC FINGER-CONTAINING PROTEIN 1"/>
    <property type="match status" value="1"/>
</dbReference>
<dbReference type="Pfam" id="PF13086">
    <property type="entry name" value="AAA_11"/>
    <property type="match status" value="1"/>
</dbReference>
<name>A0A821JE56_9BILA</name>
<dbReference type="GO" id="GO:0031380">
    <property type="term" value="C:nuclear RNA-directed RNA polymerase complex"/>
    <property type="evidence" value="ECO:0007669"/>
    <property type="project" value="TreeGrafter"/>
</dbReference>
<dbReference type="GO" id="GO:0004386">
    <property type="term" value="F:helicase activity"/>
    <property type="evidence" value="ECO:0007669"/>
    <property type="project" value="InterPro"/>
</dbReference>
<evidence type="ECO:0000259" key="1">
    <source>
        <dbReference type="Pfam" id="PF13086"/>
    </source>
</evidence>
<feature type="non-terminal residue" evidence="2">
    <location>
        <position position="1"/>
    </location>
</feature>
<evidence type="ECO:0000313" key="2">
    <source>
        <dbReference type="EMBL" id="CAF4716796.1"/>
    </source>
</evidence>
<dbReference type="Proteomes" id="UP000663873">
    <property type="component" value="Unassembled WGS sequence"/>
</dbReference>
<dbReference type="EMBL" id="CAJOBP010036348">
    <property type="protein sequence ID" value="CAF4716796.1"/>
    <property type="molecule type" value="Genomic_DNA"/>
</dbReference>
<dbReference type="SUPFAM" id="SSF52540">
    <property type="entry name" value="P-loop containing nucleoside triphosphate hydrolases"/>
    <property type="match status" value="1"/>
</dbReference>
<reference evidence="2" key="1">
    <citation type="submission" date="2021-02" db="EMBL/GenBank/DDBJ databases">
        <authorList>
            <person name="Nowell W R."/>
        </authorList>
    </citation>
    <scope>NUCLEOTIDE SEQUENCE</scope>
</reference>
<protein>
    <recommendedName>
        <fullName evidence="1">DNA2/NAM7 helicase helicase domain-containing protein</fullName>
    </recommendedName>
</protein>
<comment type="caution">
    <text evidence="2">The sequence shown here is derived from an EMBL/GenBank/DDBJ whole genome shotgun (WGS) entry which is preliminary data.</text>
</comment>
<feature type="domain" description="DNA2/NAM7 helicase helicase" evidence="1">
    <location>
        <begin position="53"/>
        <end position="143"/>
    </location>
</feature>
<proteinExistence type="predicted"/>